<dbReference type="EMBL" id="FMZZ01000010">
    <property type="protein sequence ID" value="SDD37196.1"/>
    <property type="molecule type" value="Genomic_DNA"/>
</dbReference>
<evidence type="ECO:0000313" key="1">
    <source>
        <dbReference type="EMBL" id="SDD37196.1"/>
    </source>
</evidence>
<accession>A0A1G6U912</accession>
<evidence type="ECO:0000313" key="2">
    <source>
        <dbReference type="Proteomes" id="UP000199501"/>
    </source>
</evidence>
<reference evidence="2" key="1">
    <citation type="submission" date="2016-10" db="EMBL/GenBank/DDBJ databases">
        <authorList>
            <person name="Varghese N."/>
            <person name="Submissions S."/>
        </authorList>
    </citation>
    <scope>NUCLEOTIDE SEQUENCE [LARGE SCALE GENOMIC DNA]</scope>
    <source>
        <strain evidence="2">IBRC-M 10403</strain>
    </source>
</reference>
<proteinExistence type="predicted"/>
<dbReference type="AlphaFoldDB" id="A0A1G6U912"/>
<dbReference type="STRING" id="1271860.SAMN05216174_110143"/>
<dbReference type="RefSeq" id="WP_091453479.1">
    <property type="nucleotide sequence ID" value="NZ_FMZZ01000010.1"/>
</dbReference>
<keyword evidence="2" id="KW-1185">Reference proteome</keyword>
<name>A0A1G6U912_9PSEU</name>
<dbReference type="Proteomes" id="UP000199501">
    <property type="component" value="Unassembled WGS sequence"/>
</dbReference>
<organism evidence="1 2">
    <name type="scientific">Actinokineospora iranica</name>
    <dbReference type="NCBI Taxonomy" id="1271860"/>
    <lineage>
        <taxon>Bacteria</taxon>
        <taxon>Bacillati</taxon>
        <taxon>Actinomycetota</taxon>
        <taxon>Actinomycetes</taxon>
        <taxon>Pseudonocardiales</taxon>
        <taxon>Pseudonocardiaceae</taxon>
        <taxon>Actinokineospora</taxon>
    </lineage>
</organism>
<gene>
    <name evidence="1" type="ORF">SAMN05216174_110143</name>
</gene>
<sequence length="202" mass="21819">MSGLGAATDRAGLVVPYVATWSGEEWVDHPLVVERGAGIAYADEIVGDRDGDGVLWDRVTGRPGQGTPLFAKIHPLRQRRAMRRLLCQICGSPADNTCHGVLWLLRDTGAPSSPEMLVSEPPICLPCARLSVRVCPALRKGHILLRAGSFTLYGVDGILYRTARPSPVPVDHHAVAFGDPAIRWTLAAKLVRELGDCTVLNL</sequence>
<protein>
    <submittedName>
        <fullName evidence="1">Uncharacterized protein</fullName>
    </submittedName>
</protein>
<dbReference type="OrthoDB" id="3689934at2"/>